<evidence type="ECO:0000256" key="13">
    <source>
        <dbReference type="SAM" id="Phobius"/>
    </source>
</evidence>
<dbReference type="PROSITE" id="PS50089">
    <property type="entry name" value="ZF_RING_2"/>
    <property type="match status" value="1"/>
</dbReference>
<evidence type="ECO:0000256" key="12">
    <source>
        <dbReference type="SAM" id="MobiDB-lite"/>
    </source>
</evidence>
<feature type="region of interest" description="Disordered" evidence="12">
    <location>
        <begin position="1"/>
        <end position="37"/>
    </location>
</feature>
<name>A0A6C0FL51_9ZZZZ</name>
<dbReference type="Pfam" id="PF13639">
    <property type="entry name" value="zf-RING_2"/>
    <property type="match status" value="1"/>
</dbReference>
<dbReference type="CDD" id="cd16448">
    <property type="entry name" value="RING-H2"/>
    <property type="match status" value="1"/>
</dbReference>
<evidence type="ECO:0000256" key="2">
    <source>
        <dbReference type="ARBA" id="ARBA00004141"/>
    </source>
</evidence>
<dbReference type="EC" id="2.3.2.27" evidence="3"/>
<comment type="subcellular location">
    <subcellularLocation>
        <location evidence="2">Membrane</location>
        <topology evidence="2">Multi-pass membrane protein</topology>
    </subcellularLocation>
</comment>
<comment type="catalytic activity">
    <reaction evidence="1">
        <text>S-ubiquitinyl-[E2 ubiquitin-conjugating enzyme]-L-cysteine + [acceptor protein]-L-lysine = [E2 ubiquitin-conjugating enzyme]-L-cysteine + N(6)-ubiquitinyl-[acceptor protein]-L-lysine.</text>
        <dbReference type="EC" id="2.3.2.27"/>
    </reaction>
</comment>
<dbReference type="SUPFAM" id="SSF57850">
    <property type="entry name" value="RING/U-box"/>
    <property type="match status" value="1"/>
</dbReference>
<keyword evidence="7" id="KW-0863">Zinc-finger</keyword>
<evidence type="ECO:0000256" key="4">
    <source>
        <dbReference type="ARBA" id="ARBA00022679"/>
    </source>
</evidence>
<evidence type="ECO:0000256" key="10">
    <source>
        <dbReference type="ARBA" id="ARBA00022989"/>
    </source>
</evidence>
<dbReference type="InterPro" id="IPR017907">
    <property type="entry name" value="Znf_RING_CS"/>
</dbReference>
<dbReference type="PROSITE" id="PS00518">
    <property type="entry name" value="ZF_RING_1"/>
    <property type="match status" value="1"/>
</dbReference>
<dbReference type="EMBL" id="MN738839">
    <property type="protein sequence ID" value="QHT39195.1"/>
    <property type="molecule type" value="Genomic_DNA"/>
</dbReference>
<keyword evidence="9" id="KW-0862">Zinc</keyword>
<feature type="domain" description="RING-type" evidence="14">
    <location>
        <begin position="47"/>
        <end position="89"/>
    </location>
</feature>
<evidence type="ECO:0000256" key="6">
    <source>
        <dbReference type="ARBA" id="ARBA00022723"/>
    </source>
</evidence>
<dbReference type="InterPro" id="IPR001841">
    <property type="entry name" value="Znf_RING"/>
</dbReference>
<feature type="transmembrane region" description="Helical" evidence="13">
    <location>
        <begin position="147"/>
        <end position="167"/>
    </location>
</feature>
<evidence type="ECO:0000256" key="1">
    <source>
        <dbReference type="ARBA" id="ARBA00000900"/>
    </source>
</evidence>
<dbReference type="InterPro" id="IPR013083">
    <property type="entry name" value="Znf_RING/FYVE/PHD"/>
</dbReference>
<dbReference type="GO" id="GO:0016567">
    <property type="term" value="P:protein ubiquitination"/>
    <property type="evidence" value="ECO:0007669"/>
    <property type="project" value="UniProtKB-UniPathway"/>
</dbReference>
<evidence type="ECO:0000256" key="8">
    <source>
        <dbReference type="ARBA" id="ARBA00022786"/>
    </source>
</evidence>
<keyword evidence="6" id="KW-0479">Metal-binding</keyword>
<sequence length="233" mass="27691">MNNKIINETTDKTSDETTDKTSDETTDKTSDEAGDKSIKESKDQYTCTICMKEDLNKDEIYYTNCGHEFCKPCLDDWFKRGNQSCPLCRSEIKYYKHNDEKYKLIIHKVENDERGQERVNQLHHINLNDLINRNLAVRNIVKANIRLRFYGFSMTFLLFYMINNYLYELQNINDLNNELKICNINNTHLQDSLNTCESNNHYLSIGYYVSMFNGELSRRCFYPLKFYNICFNK</sequence>
<evidence type="ECO:0000256" key="3">
    <source>
        <dbReference type="ARBA" id="ARBA00012483"/>
    </source>
</evidence>
<dbReference type="GO" id="GO:0061630">
    <property type="term" value="F:ubiquitin protein ligase activity"/>
    <property type="evidence" value="ECO:0007669"/>
    <property type="project" value="UniProtKB-EC"/>
</dbReference>
<keyword evidence="4" id="KW-0808">Transferase</keyword>
<dbReference type="GO" id="GO:0008270">
    <property type="term" value="F:zinc ion binding"/>
    <property type="evidence" value="ECO:0007669"/>
    <property type="project" value="UniProtKB-KW"/>
</dbReference>
<dbReference type="PANTHER" id="PTHR45977:SF4">
    <property type="entry name" value="RING-TYPE DOMAIN-CONTAINING PROTEIN"/>
    <property type="match status" value="1"/>
</dbReference>
<dbReference type="AlphaFoldDB" id="A0A6C0FL51"/>
<proteinExistence type="predicted"/>
<evidence type="ECO:0000256" key="11">
    <source>
        <dbReference type="ARBA" id="ARBA00023136"/>
    </source>
</evidence>
<protein>
    <recommendedName>
        <fullName evidence="3">RING-type E3 ubiquitin transferase</fullName>
        <ecNumber evidence="3">2.3.2.27</ecNumber>
    </recommendedName>
</protein>
<dbReference type="Gene3D" id="3.30.40.10">
    <property type="entry name" value="Zinc/RING finger domain, C3HC4 (zinc finger)"/>
    <property type="match status" value="1"/>
</dbReference>
<keyword evidence="8" id="KW-0833">Ubl conjugation pathway</keyword>
<evidence type="ECO:0000313" key="15">
    <source>
        <dbReference type="EMBL" id="QHT39195.1"/>
    </source>
</evidence>
<organism evidence="15">
    <name type="scientific">viral metagenome</name>
    <dbReference type="NCBI Taxonomy" id="1070528"/>
    <lineage>
        <taxon>unclassified sequences</taxon>
        <taxon>metagenomes</taxon>
        <taxon>organismal metagenomes</taxon>
    </lineage>
</organism>
<dbReference type="SMART" id="SM00184">
    <property type="entry name" value="RING"/>
    <property type="match status" value="1"/>
</dbReference>
<keyword evidence="11 13" id="KW-0472">Membrane</keyword>
<dbReference type="PANTHER" id="PTHR45977">
    <property type="entry name" value="TARGET OF ERK KINASE MPK-1"/>
    <property type="match status" value="1"/>
</dbReference>
<keyword evidence="10 13" id="KW-1133">Transmembrane helix</keyword>
<dbReference type="GO" id="GO:0006511">
    <property type="term" value="P:ubiquitin-dependent protein catabolic process"/>
    <property type="evidence" value="ECO:0007669"/>
    <property type="project" value="TreeGrafter"/>
</dbReference>
<evidence type="ECO:0000256" key="9">
    <source>
        <dbReference type="ARBA" id="ARBA00022833"/>
    </source>
</evidence>
<accession>A0A6C0FL51</accession>
<evidence type="ECO:0000256" key="5">
    <source>
        <dbReference type="ARBA" id="ARBA00022692"/>
    </source>
</evidence>
<evidence type="ECO:0000256" key="7">
    <source>
        <dbReference type="ARBA" id="ARBA00022771"/>
    </source>
</evidence>
<reference evidence="15" key="1">
    <citation type="journal article" date="2020" name="Nature">
        <title>Giant virus diversity and host interactions through global metagenomics.</title>
        <authorList>
            <person name="Schulz F."/>
            <person name="Roux S."/>
            <person name="Paez-Espino D."/>
            <person name="Jungbluth S."/>
            <person name="Walsh D.A."/>
            <person name="Denef V.J."/>
            <person name="McMahon K.D."/>
            <person name="Konstantinidis K.T."/>
            <person name="Eloe-Fadrosh E.A."/>
            <person name="Kyrpides N.C."/>
            <person name="Woyke T."/>
        </authorList>
    </citation>
    <scope>NUCLEOTIDE SEQUENCE</scope>
    <source>
        <strain evidence="15">GVMAG-S-ERX556126-94</strain>
    </source>
</reference>
<dbReference type="UniPathway" id="UPA00143"/>
<keyword evidence="5 13" id="KW-0812">Transmembrane</keyword>
<feature type="compositionally biased region" description="Basic and acidic residues" evidence="12">
    <location>
        <begin position="9"/>
        <end position="37"/>
    </location>
</feature>
<evidence type="ECO:0000259" key="14">
    <source>
        <dbReference type="PROSITE" id="PS50089"/>
    </source>
</evidence>
<dbReference type="GO" id="GO:0016020">
    <property type="term" value="C:membrane"/>
    <property type="evidence" value="ECO:0007669"/>
    <property type="project" value="UniProtKB-SubCell"/>
</dbReference>